<accession>A0ABR1UYG7</accession>
<dbReference type="InterPro" id="IPR019405">
    <property type="entry name" value="Lactonase_7-beta_prop"/>
</dbReference>
<dbReference type="Proteomes" id="UP001433268">
    <property type="component" value="Unassembled WGS sequence"/>
</dbReference>
<dbReference type="RefSeq" id="XP_066661695.1">
    <property type="nucleotide sequence ID" value="XM_066819507.1"/>
</dbReference>
<dbReference type="InterPro" id="IPR015943">
    <property type="entry name" value="WD40/YVTN_repeat-like_dom_sf"/>
</dbReference>
<feature type="compositionally biased region" description="Polar residues" evidence="2">
    <location>
        <begin position="175"/>
        <end position="187"/>
    </location>
</feature>
<dbReference type="SUPFAM" id="SSF50974">
    <property type="entry name" value="Nitrous oxide reductase, N-terminal domain"/>
    <property type="match status" value="1"/>
</dbReference>
<dbReference type="Pfam" id="PF10282">
    <property type="entry name" value="Lactonase"/>
    <property type="match status" value="1"/>
</dbReference>
<evidence type="ECO:0008006" key="5">
    <source>
        <dbReference type="Google" id="ProtNLM"/>
    </source>
</evidence>
<feature type="region of interest" description="Disordered" evidence="2">
    <location>
        <begin position="160"/>
        <end position="187"/>
    </location>
</feature>
<protein>
    <recommendedName>
        <fullName evidence="5">Phytase-like domain-containing protein</fullName>
    </recommendedName>
</protein>
<dbReference type="GeneID" id="92052567"/>
<dbReference type="InterPro" id="IPR050282">
    <property type="entry name" value="Cycloisomerase_2"/>
</dbReference>
<evidence type="ECO:0000256" key="1">
    <source>
        <dbReference type="ARBA" id="ARBA00005564"/>
    </source>
</evidence>
<organism evidence="3 4">
    <name type="scientific">Apiospora hydei</name>
    <dbReference type="NCBI Taxonomy" id="1337664"/>
    <lineage>
        <taxon>Eukaryota</taxon>
        <taxon>Fungi</taxon>
        <taxon>Dikarya</taxon>
        <taxon>Ascomycota</taxon>
        <taxon>Pezizomycotina</taxon>
        <taxon>Sordariomycetes</taxon>
        <taxon>Xylariomycetidae</taxon>
        <taxon>Amphisphaeriales</taxon>
        <taxon>Apiosporaceae</taxon>
        <taxon>Apiospora</taxon>
    </lineage>
</organism>
<keyword evidence="4" id="KW-1185">Reference proteome</keyword>
<evidence type="ECO:0000313" key="4">
    <source>
        <dbReference type="Proteomes" id="UP001433268"/>
    </source>
</evidence>
<name>A0ABR1UYG7_9PEZI</name>
<feature type="compositionally biased region" description="Basic and acidic residues" evidence="2">
    <location>
        <begin position="160"/>
        <end position="171"/>
    </location>
</feature>
<evidence type="ECO:0000256" key="2">
    <source>
        <dbReference type="SAM" id="MobiDB-lite"/>
    </source>
</evidence>
<dbReference type="EMBL" id="JAQQWN010000010">
    <property type="protein sequence ID" value="KAK8063096.1"/>
    <property type="molecule type" value="Genomic_DNA"/>
</dbReference>
<dbReference type="InterPro" id="IPR011045">
    <property type="entry name" value="N2O_reductase_N"/>
</dbReference>
<dbReference type="Gene3D" id="2.130.10.10">
    <property type="entry name" value="YVTN repeat-like/Quinoprotein amine dehydrogenase"/>
    <property type="match status" value="1"/>
</dbReference>
<dbReference type="PANTHER" id="PTHR30344:SF1">
    <property type="entry name" value="6-PHOSPHOGLUCONOLACTONASE"/>
    <property type="match status" value="1"/>
</dbReference>
<reference evidence="3 4" key="1">
    <citation type="submission" date="2023-01" db="EMBL/GenBank/DDBJ databases">
        <title>Analysis of 21 Apiospora genomes using comparative genomics revels a genus with tremendous synthesis potential of carbohydrate active enzymes and secondary metabolites.</title>
        <authorList>
            <person name="Sorensen T."/>
        </authorList>
    </citation>
    <scope>NUCLEOTIDE SEQUENCE [LARGE SCALE GENOMIC DNA]</scope>
    <source>
        <strain evidence="3 4">CBS 114990</strain>
    </source>
</reference>
<comment type="similarity">
    <text evidence="1">Belongs to the cycloisomerase 2 family.</text>
</comment>
<sequence length="187" mass="20240">MLKLGQSVPDGAQMPGWLTYDSVSKNVYILVENQCSQATAFYISDIGSFELLGQARTDDGDVHGILYGGSDGGSFLAMAGYYTSFITTFELPLDQSSRGLLREHFRMSRPGPVKSRQDAPYPNAVVLDPTGRFLLVPDLGVDVIRNSSVDPDFGTLEDCRPAKTGDGDGPRHGTFYQTEGASTTRMG</sequence>
<comment type="caution">
    <text evidence="3">The sequence shown here is derived from an EMBL/GenBank/DDBJ whole genome shotgun (WGS) entry which is preliminary data.</text>
</comment>
<evidence type="ECO:0000313" key="3">
    <source>
        <dbReference type="EMBL" id="KAK8063096.1"/>
    </source>
</evidence>
<proteinExistence type="inferred from homology"/>
<dbReference type="PANTHER" id="PTHR30344">
    <property type="entry name" value="6-PHOSPHOGLUCONOLACTONASE-RELATED"/>
    <property type="match status" value="1"/>
</dbReference>
<gene>
    <name evidence="3" type="ORF">PG997_015193</name>
</gene>